<dbReference type="InterPro" id="IPR051366">
    <property type="entry name" value="DEF8"/>
</dbReference>
<keyword evidence="4" id="KW-0677">Repeat</keyword>
<dbReference type="Gene3D" id="1.20.58.900">
    <property type="match status" value="1"/>
</dbReference>
<dbReference type="InterPro" id="IPR004012">
    <property type="entry name" value="Run_dom"/>
</dbReference>
<keyword evidence="2" id="KW-0597">Phosphoprotein</keyword>
<keyword evidence="7" id="KW-0862">Zinc</keyword>
<reference evidence="13" key="1">
    <citation type="submission" date="2015-12" db="EMBL/GenBank/DDBJ databases">
        <title>De novo transcriptome assembly of four potential Pierce s Disease insect vectors from Arizona vineyards.</title>
        <authorList>
            <person name="Tassone E.E."/>
        </authorList>
    </citation>
    <scope>NUCLEOTIDE SEQUENCE</scope>
</reference>
<evidence type="ECO:0000259" key="10">
    <source>
        <dbReference type="PROSITE" id="PS50826"/>
    </source>
</evidence>
<protein>
    <recommendedName>
        <fullName evidence="10">RUN domain-containing protein</fullName>
    </recommendedName>
</protein>
<keyword evidence="8" id="KW-0072">Autophagy</keyword>
<keyword evidence="5" id="KW-0967">Endosome</keyword>
<evidence type="ECO:0000256" key="6">
    <source>
        <dbReference type="ARBA" id="ARBA00022771"/>
    </source>
</evidence>
<dbReference type="Pfam" id="PF13901">
    <property type="entry name" value="RH_dom"/>
    <property type="match status" value="1"/>
</dbReference>
<dbReference type="GO" id="GO:0008270">
    <property type="term" value="F:zinc ion binding"/>
    <property type="evidence" value="ECO:0007669"/>
    <property type="project" value="UniProtKB-KW"/>
</dbReference>
<evidence type="ECO:0000256" key="8">
    <source>
        <dbReference type="ARBA" id="ARBA00023006"/>
    </source>
</evidence>
<evidence type="ECO:0000256" key="9">
    <source>
        <dbReference type="SAM" id="MobiDB-lite"/>
    </source>
</evidence>
<dbReference type="InterPro" id="IPR047326">
    <property type="entry name" value="RUN_PLEKHM1"/>
</dbReference>
<dbReference type="AlphaFoldDB" id="A0A1B6E684"/>
<evidence type="ECO:0000256" key="7">
    <source>
        <dbReference type="ARBA" id="ARBA00022833"/>
    </source>
</evidence>
<proteinExistence type="predicted"/>
<evidence type="ECO:0000256" key="4">
    <source>
        <dbReference type="ARBA" id="ARBA00022737"/>
    </source>
</evidence>
<gene>
    <name evidence="12" type="ORF">g.30936</name>
    <name evidence="13" type="ORF">g.30938</name>
    <name evidence="11" type="ORF">g.30944</name>
</gene>
<dbReference type="PANTHER" id="PTHR12326">
    <property type="entry name" value="PLECKSTRIN HOMOLOGY DOMAIN CONTAINING PROTEIN"/>
    <property type="match status" value="1"/>
</dbReference>
<dbReference type="InterPro" id="IPR025258">
    <property type="entry name" value="RH_dom"/>
</dbReference>
<evidence type="ECO:0000313" key="11">
    <source>
        <dbReference type="EMBL" id="JAS10718.1"/>
    </source>
</evidence>
<feature type="region of interest" description="Disordered" evidence="9">
    <location>
        <begin position="309"/>
        <end position="341"/>
    </location>
</feature>
<dbReference type="SUPFAM" id="SSF140741">
    <property type="entry name" value="RUN domain-like"/>
    <property type="match status" value="1"/>
</dbReference>
<sequence>MMDSMLKSIVKVQVGSNLVKSSLRSRLVASVKDVLLEFTQEFKDLNNINDASNSLCVVLEAIFIHGLKETFADKMAIALADPDQRPEPNFWPPLLIFSHRQIINQISELLLITTDVGRCRVWIRLALNECLLSSYLQSMILQNDAFKPYYKPTAYLRDTELLDVTKQLIKGIETCEFDFSCNSSLLNVWTNSPLLMAGIWSPPMKSLPVTSGTDVANSLLCEDNMRIDDSISVASSYVSYQDSLPSSSQSVLFDEEEALKAVLDLKMNDDNKSETPISVKPYKDVAECPQAEESPFTGLPIISESNFENLKDSSSEEQEDSQPIENNVESDKENIVSSEISPNVPKLSSYHSLVENYNQDSTVKKYPIDLNDIIKRFQKIGSSKIVTTNNNEQVAEGGFEVLTSGSEEFNEQEYCYVTGRLGTLPVELGLDEQKYKCKDCSNYIGIYFHHPGRVCSLTGSYYCDNCFYHSRPSKEWVIPARIVQNWDFRRHPVSNKAAEFLNQIQHHPVMNINVMNPRLYRAIEEMSDLQDLRIRLNYLRAYLEVCKTPILEEMTKKMWPREYLFRFIHIYSISDLIEVPSGVLKQQLEDWITDATKHVTSCWMCRQKGFICEICRHLEIIYPFDTAGTKKCTTCNALFHITCHNRLKPCPKCERKNQRERCPTPERDS</sequence>
<evidence type="ECO:0000313" key="13">
    <source>
        <dbReference type="EMBL" id="JAS33428.1"/>
    </source>
</evidence>
<dbReference type="GO" id="GO:0005770">
    <property type="term" value="C:late endosome"/>
    <property type="evidence" value="ECO:0007669"/>
    <property type="project" value="UniProtKB-SubCell"/>
</dbReference>
<dbReference type="PANTHER" id="PTHR12326:SF12">
    <property type="entry name" value="PLECKSTRIN HOMOLOGY AND RUN DOMAIN CONTAINING M1"/>
    <property type="match status" value="1"/>
</dbReference>
<evidence type="ECO:0000256" key="1">
    <source>
        <dbReference type="ARBA" id="ARBA00004603"/>
    </source>
</evidence>
<dbReference type="EMBL" id="GEDC01026580">
    <property type="protein sequence ID" value="JAS10718.1"/>
    <property type="molecule type" value="Transcribed_RNA"/>
</dbReference>
<dbReference type="Pfam" id="PF02759">
    <property type="entry name" value="RUN"/>
    <property type="match status" value="1"/>
</dbReference>
<name>A0A1B6E684_9HEMI</name>
<dbReference type="EMBL" id="GEDC01003870">
    <property type="protein sequence ID" value="JAS33428.1"/>
    <property type="molecule type" value="Transcribed_RNA"/>
</dbReference>
<organism evidence="13">
    <name type="scientific">Clastoptera arizonana</name>
    <name type="common">Arizona spittle bug</name>
    <dbReference type="NCBI Taxonomy" id="38151"/>
    <lineage>
        <taxon>Eukaryota</taxon>
        <taxon>Metazoa</taxon>
        <taxon>Ecdysozoa</taxon>
        <taxon>Arthropoda</taxon>
        <taxon>Hexapoda</taxon>
        <taxon>Insecta</taxon>
        <taxon>Pterygota</taxon>
        <taxon>Neoptera</taxon>
        <taxon>Paraneoptera</taxon>
        <taxon>Hemiptera</taxon>
        <taxon>Auchenorrhyncha</taxon>
        <taxon>Cercopoidea</taxon>
        <taxon>Clastopteridae</taxon>
        <taxon>Clastoptera</taxon>
    </lineage>
</organism>
<comment type="subcellular location">
    <subcellularLocation>
        <location evidence="1">Late endosome</location>
    </subcellularLocation>
</comment>
<keyword evidence="3" id="KW-0479">Metal-binding</keyword>
<evidence type="ECO:0000256" key="5">
    <source>
        <dbReference type="ARBA" id="ARBA00022753"/>
    </source>
</evidence>
<dbReference type="PROSITE" id="PS50826">
    <property type="entry name" value="RUN"/>
    <property type="match status" value="1"/>
</dbReference>
<dbReference type="CDD" id="cd17679">
    <property type="entry name" value="RUN_PLEKHM1"/>
    <property type="match status" value="1"/>
</dbReference>
<evidence type="ECO:0000256" key="2">
    <source>
        <dbReference type="ARBA" id="ARBA00022553"/>
    </source>
</evidence>
<feature type="domain" description="RUN" evidence="10">
    <location>
        <begin position="46"/>
        <end position="184"/>
    </location>
</feature>
<dbReference type="SMART" id="SM01175">
    <property type="entry name" value="DUF4206"/>
    <property type="match status" value="1"/>
</dbReference>
<dbReference type="InterPro" id="IPR037213">
    <property type="entry name" value="Run_dom_sf"/>
</dbReference>
<evidence type="ECO:0000256" key="3">
    <source>
        <dbReference type="ARBA" id="ARBA00022723"/>
    </source>
</evidence>
<evidence type="ECO:0000313" key="12">
    <source>
        <dbReference type="EMBL" id="JAS28557.1"/>
    </source>
</evidence>
<dbReference type="SMART" id="SM00593">
    <property type="entry name" value="RUN"/>
    <property type="match status" value="1"/>
</dbReference>
<dbReference type="EMBL" id="GEDC01008741">
    <property type="protein sequence ID" value="JAS28557.1"/>
    <property type="molecule type" value="Transcribed_RNA"/>
</dbReference>
<dbReference type="GO" id="GO:0006914">
    <property type="term" value="P:autophagy"/>
    <property type="evidence" value="ECO:0007669"/>
    <property type="project" value="UniProtKB-KW"/>
</dbReference>
<accession>A0A1B6E684</accession>
<keyword evidence="6" id="KW-0863">Zinc-finger</keyword>